<proteinExistence type="predicted"/>
<feature type="region of interest" description="Disordered" evidence="1">
    <location>
        <begin position="207"/>
        <end position="234"/>
    </location>
</feature>
<evidence type="ECO:0000313" key="2">
    <source>
        <dbReference type="EMBL" id="KAF2027426.1"/>
    </source>
</evidence>
<accession>A0A9P4H682</accession>
<sequence length="453" mass="50651">MVRRSAGFVAKKAHRKSRGGCLTCKRKKVKVGAITLQAPRLHAKEYELLNHYKAFTWETFAIRGDSTTRALHRDLVPQMSISNSHLLYALLSLAASRRNRLQPSKTSENQALIYRQKTFEAYTKELQNITNDNYEPIVVTGTFLLALIPAPAFDAPDEEHVHWLYTLLKMAEGLRILASLRWGQGIEKLSIYPIICRELRTLPPPPIIPTPDKPSLHTPPGPLGSTPEHPNPPSTYDSPLSHILPFGSFVFLPPTLMSLLETTMNPPASGPLDLDRNTLVPVFHALSPIFLSLYYYHLNPDFNVRCFVFTSFLMPDFLALVNARETRALTLVTWWFALAALVPAGWWGGKRSGIVVDALASVIKKSGDTRFTDTFEGAVKLVRMFEDYGREMAAASIFEGWEGVHWEDGPRKAEEWEAGLMADLDFEIGLGGLDIGLDQPARSPTRIFAGSTR</sequence>
<dbReference type="GO" id="GO:0000981">
    <property type="term" value="F:DNA-binding transcription factor activity, RNA polymerase II-specific"/>
    <property type="evidence" value="ECO:0007669"/>
    <property type="project" value="TreeGrafter"/>
</dbReference>
<dbReference type="InterPro" id="IPR021858">
    <property type="entry name" value="Fun_TF"/>
</dbReference>
<protein>
    <submittedName>
        <fullName evidence="2">Uncharacterized protein</fullName>
    </submittedName>
</protein>
<dbReference type="AlphaFoldDB" id="A0A9P4H682"/>
<dbReference type="EMBL" id="ML978226">
    <property type="protein sequence ID" value="KAF2027426.1"/>
    <property type="molecule type" value="Genomic_DNA"/>
</dbReference>
<dbReference type="Pfam" id="PF11951">
    <property type="entry name" value="Fungal_trans_2"/>
    <property type="match status" value="1"/>
</dbReference>
<dbReference type="OrthoDB" id="3546279at2759"/>
<dbReference type="Proteomes" id="UP000799777">
    <property type="component" value="Unassembled WGS sequence"/>
</dbReference>
<organism evidence="2 3">
    <name type="scientific">Setomelanomma holmii</name>
    <dbReference type="NCBI Taxonomy" id="210430"/>
    <lineage>
        <taxon>Eukaryota</taxon>
        <taxon>Fungi</taxon>
        <taxon>Dikarya</taxon>
        <taxon>Ascomycota</taxon>
        <taxon>Pezizomycotina</taxon>
        <taxon>Dothideomycetes</taxon>
        <taxon>Pleosporomycetidae</taxon>
        <taxon>Pleosporales</taxon>
        <taxon>Pleosporineae</taxon>
        <taxon>Phaeosphaeriaceae</taxon>
        <taxon>Setomelanomma</taxon>
    </lineage>
</organism>
<evidence type="ECO:0000256" key="1">
    <source>
        <dbReference type="SAM" id="MobiDB-lite"/>
    </source>
</evidence>
<name>A0A9P4H682_9PLEO</name>
<keyword evidence="3" id="KW-1185">Reference proteome</keyword>
<evidence type="ECO:0000313" key="3">
    <source>
        <dbReference type="Proteomes" id="UP000799777"/>
    </source>
</evidence>
<comment type="caution">
    <text evidence="2">The sequence shown here is derived from an EMBL/GenBank/DDBJ whole genome shotgun (WGS) entry which is preliminary data.</text>
</comment>
<dbReference type="PANTHER" id="PTHR47657">
    <property type="entry name" value="STEROL REGULATORY ELEMENT-BINDING PROTEIN ECM22"/>
    <property type="match status" value="1"/>
</dbReference>
<gene>
    <name evidence="2" type="ORF">EK21DRAFT_71842</name>
</gene>
<feature type="compositionally biased region" description="Pro residues" evidence="1">
    <location>
        <begin position="207"/>
        <end position="222"/>
    </location>
</feature>
<reference evidence="2" key="1">
    <citation type="journal article" date="2020" name="Stud. Mycol.">
        <title>101 Dothideomycetes genomes: a test case for predicting lifestyles and emergence of pathogens.</title>
        <authorList>
            <person name="Haridas S."/>
            <person name="Albert R."/>
            <person name="Binder M."/>
            <person name="Bloem J."/>
            <person name="Labutti K."/>
            <person name="Salamov A."/>
            <person name="Andreopoulos B."/>
            <person name="Baker S."/>
            <person name="Barry K."/>
            <person name="Bills G."/>
            <person name="Bluhm B."/>
            <person name="Cannon C."/>
            <person name="Castanera R."/>
            <person name="Culley D."/>
            <person name="Daum C."/>
            <person name="Ezra D."/>
            <person name="Gonzalez J."/>
            <person name="Henrissat B."/>
            <person name="Kuo A."/>
            <person name="Liang C."/>
            <person name="Lipzen A."/>
            <person name="Lutzoni F."/>
            <person name="Magnuson J."/>
            <person name="Mondo S."/>
            <person name="Nolan M."/>
            <person name="Ohm R."/>
            <person name="Pangilinan J."/>
            <person name="Park H.-J."/>
            <person name="Ramirez L."/>
            <person name="Alfaro M."/>
            <person name="Sun H."/>
            <person name="Tritt A."/>
            <person name="Yoshinaga Y."/>
            <person name="Zwiers L.-H."/>
            <person name="Turgeon B."/>
            <person name="Goodwin S."/>
            <person name="Spatafora J."/>
            <person name="Crous P."/>
            <person name="Grigoriev I."/>
        </authorList>
    </citation>
    <scope>NUCLEOTIDE SEQUENCE</scope>
    <source>
        <strain evidence="2">CBS 110217</strain>
    </source>
</reference>
<dbReference type="InterPro" id="IPR052400">
    <property type="entry name" value="Zn2-C6_fungal_TF"/>
</dbReference>
<dbReference type="PANTHER" id="PTHR47657:SF7">
    <property type="entry name" value="STEROL REGULATORY ELEMENT-BINDING PROTEIN ECM22"/>
    <property type="match status" value="1"/>
</dbReference>